<evidence type="ECO:0000313" key="3">
    <source>
        <dbReference type="EMBL" id="AFM31733.1"/>
    </source>
</evidence>
<dbReference type="EMBL" id="CP003677">
    <property type="protein sequence ID" value="AFM31733.1"/>
    <property type="molecule type" value="Genomic_DNA"/>
</dbReference>
<accession>I4CNS6</accession>
<keyword evidence="1" id="KW-0175">Coiled coil</keyword>
<evidence type="ECO:0000259" key="2">
    <source>
        <dbReference type="Pfam" id="PF13946"/>
    </source>
</evidence>
<dbReference type="eggNOG" id="COG2931">
    <property type="taxonomic scope" value="Bacteria"/>
</dbReference>
<dbReference type="PATRIC" id="fig|1196835.3.peg.483"/>
<feature type="domain" description="DUF4214" evidence="2">
    <location>
        <begin position="47"/>
        <end position="107"/>
    </location>
</feature>
<reference evidence="3 4" key="1">
    <citation type="journal article" date="2012" name="J. Bacteriol.">
        <title>Complete Genome Sequence of the Naphthalene-Degrading Bacterium Pseudomonas stutzeri AN10 (CCUG 29243).</title>
        <authorList>
            <person name="Brunet-Galmes I."/>
            <person name="Busquets A."/>
            <person name="Pena A."/>
            <person name="Gomila M."/>
            <person name="Nogales B."/>
            <person name="Garcia-Valdes E."/>
            <person name="Lalucat J."/>
            <person name="Bennasar A."/>
            <person name="Bosch R."/>
        </authorList>
    </citation>
    <scope>NUCLEOTIDE SEQUENCE [LARGE SCALE GENOMIC DNA]</scope>
    <source>
        <strain evidence="3 4">CCUG 29243</strain>
    </source>
</reference>
<protein>
    <submittedName>
        <fullName evidence="3">Outer membrane adhesin-like protein</fullName>
    </submittedName>
</protein>
<dbReference type="Proteomes" id="UP000006063">
    <property type="component" value="Chromosome"/>
</dbReference>
<evidence type="ECO:0000256" key="1">
    <source>
        <dbReference type="SAM" id="Coils"/>
    </source>
</evidence>
<organism evidence="3 4">
    <name type="scientific">Stutzerimonas stutzeri CCUG 29243</name>
    <dbReference type="NCBI Taxonomy" id="1196835"/>
    <lineage>
        <taxon>Bacteria</taxon>
        <taxon>Pseudomonadati</taxon>
        <taxon>Pseudomonadota</taxon>
        <taxon>Gammaproteobacteria</taxon>
        <taxon>Pseudomonadales</taxon>
        <taxon>Pseudomonadaceae</taxon>
        <taxon>Stutzerimonas</taxon>
    </lineage>
</organism>
<dbReference type="KEGG" id="psc:A458_02385"/>
<dbReference type="InterPro" id="IPR025282">
    <property type="entry name" value="DUF4214"/>
</dbReference>
<dbReference type="Pfam" id="PF13946">
    <property type="entry name" value="DUF4214"/>
    <property type="match status" value="1"/>
</dbReference>
<sequence length="574" mass="58266">MANAIASQVQALYVGYLGRAADQAGLNFWTNAITAGTSTLESVALGFTLSQEYTSKYEGLSNEELAAAIYENVLGRAADADGLAFWVGELENGVQTPETLLAAMINSLGSVDQQVIDNKVIVANAYTVAAGAEYDVAEGAAIIADVDGTAGSVADALAQIDELTFSVPTTLAALANAQEAVADFLEGVDLDDDADTATTADQVKDLVDASAGAGNPVADFNSSAFSSVDLAATSTAAQQTSAFAAARANAQSDIDAQQAVVDAAQAEVNKLDKTKVANYQNALSTQETAAAAAAAAAIKETGAEAEYNAQNASVETTEVTVDVAGTIGDLATTTLNGLVTVDDTGAVDVLKAAAGVTETTNPGITSLLALINARVAADVAELKADAAVTSATTALAGGAATVDTLVAEKETLVDTQDALIELNELITDVQEGYALNAQLSTLEAAVEDASLVLTDAGYTVNVLDGTTDDATSGNDVFVFNGDAATITGTFSQDDVLFIGEGYKLVVIDNADDLLNKSVGDVNALEVFYNTDTGLVYVESETFAGNAASGADLISITGLPTGAELELNGSFLQLA</sequence>
<feature type="coiled-coil region" evidence="1">
    <location>
        <begin position="247"/>
        <end position="274"/>
    </location>
</feature>
<evidence type="ECO:0000313" key="4">
    <source>
        <dbReference type="Proteomes" id="UP000006063"/>
    </source>
</evidence>
<dbReference type="InterPro" id="IPR038255">
    <property type="entry name" value="PBS_linker_sf"/>
</dbReference>
<name>I4CNS6_STUST</name>
<gene>
    <name evidence="3" type="ORF">A458_02385</name>
</gene>
<dbReference type="HOGENOM" id="CLU_459167_0_0_6"/>
<dbReference type="RefSeq" id="WP_014818913.1">
    <property type="nucleotide sequence ID" value="NC_018028.1"/>
</dbReference>
<proteinExistence type="predicted"/>
<dbReference type="Gene3D" id="1.10.3130.20">
    <property type="entry name" value="Phycobilisome linker domain"/>
    <property type="match status" value="1"/>
</dbReference>
<dbReference type="AlphaFoldDB" id="I4CNS6"/>